<feature type="transmembrane region" description="Helical" evidence="1">
    <location>
        <begin position="43"/>
        <end position="64"/>
    </location>
</feature>
<accession>A0A0P1G9H9</accession>
<protein>
    <submittedName>
        <fullName evidence="2">Uncharacterized protein</fullName>
    </submittedName>
</protein>
<dbReference type="Proteomes" id="UP000054935">
    <property type="component" value="Unassembled WGS sequence"/>
</dbReference>
<gene>
    <name evidence="2" type="ORF">TRN7648_01803</name>
</gene>
<organism evidence="2 3">
    <name type="scientific">Tropicibacter naphthalenivorans</name>
    <dbReference type="NCBI Taxonomy" id="441103"/>
    <lineage>
        <taxon>Bacteria</taxon>
        <taxon>Pseudomonadati</taxon>
        <taxon>Pseudomonadota</taxon>
        <taxon>Alphaproteobacteria</taxon>
        <taxon>Rhodobacterales</taxon>
        <taxon>Roseobacteraceae</taxon>
        <taxon>Tropicibacter</taxon>
    </lineage>
</organism>
<evidence type="ECO:0000313" key="3">
    <source>
        <dbReference type="Proteomes" id="UP000054935"/>
    </source>
</evidence>
<sequence>MPKLLPEPMATAMDKPQRFAAAPYQFGSHFERRAARSHPAQPLVWAVVLTFVPLFWMVTVAWFARMVF</sequence>
<keyword evidence="1" id="KW-1133">Transmembrane helix</keyword>
<evidence type="ECO:0000256" key="1">
    <source>
        <dbReference type="SAM" id="Phobius"/>
    </source>
</evidence>
<dbReference type="EMBL" id="CYSE01000003">
    <property type="protein sequence ID" value="CUH78118.1"/>
    <property type="molecule type" value="Genomic_DNA"/>
</dbReference>
<evidence type="ECO:0000313" key="2">
    <source>
        <dbReference type="EMBL" id="CUH78118.1"/>
    </source>
</evidence>
<proteinExistence type="predicted"/>
<dbReference type="STRING" id="441103.TRN7648_01803"/>
<dbReference type="RefSeq" id="WP_058247318.1">
    <property type="nucleotide sequence ID" value="NZ_CYSE01000003.1"/>
</dbReference>
<keyword evidence="3" id="KW-1185">Reference proteome</keyword>
<dbReference type="OrthoDB" id="7865803at2"/>
<keyword evidence="1" id="KW-0472">Membrane</keyword>
<name>A0A0P1G9H9_9RHOB</name>
<reference evidence="2 3" key="1">
    <citation type="submission" date="2015-09" db="EMBL/GenBank/DDBJ databases">
        <authorList>
            <consortium name="Swine Surveillance"/>
        </authorList>
    </citation>
    <scope>NUCLEOTIDE SEQUENCE [LARGE SCALE GENOMIC DNA]</scope>
    <source>
        <strain evidence="2 3">CECT 7648</strain>
    </source>
</reference>
<keyword evidence="1" id="KW-0812">Transmembrane</keyword>
<dbReference type="AlphaFoldDB" id="A0A0P1G9H9"/>